<dbReference type="Pfam" id="PF09827">
    <property type="entry name" value="CRISPR_Cas2"/>
    <property type="match status" value="1"/>
</dbReference>
<name>A0ABY4EEA8_VITST</name>
<evidence type="ECO:0000256" key="2">
    <source>
        <dbReference type="ARBA" id="ARBA00022801"/>
    </source>
</evidence>
<dbReference type="EMBL" id="CP091514">
    <property type="protein sequence ID" value="UOO93767.1"/>
    <property type="molecule type" value="Genomic_DNA"/>
</dbReference>
<keyword evidence="3" id="KW-0614">Plasmid</keyword>
<gene>
    <name evidence="3" type="ORF">LVJ81_13095</name>
</gene>
<reference evidence="3" key="1">
    <citation type="submission" date="2021-12" db="EMBL/GenBank/DDBJ databases">
        <authorList>
            <person name="Veyrier F.J."/>
        </authorList>
    </citation>
    <scope>NUCLEOTIDE SEQUENCE</scope>
    <source>
        <strain evidence="3">SAG 1488-6</strain>
        <plasmid evidence="3">p2Vster</plasmid>
    </source>
</reference>
<accession>A0ABY4EEA8</accession>
<dbReference type="InterPro" id="IPR019199">
    <property type="entry name" value="Virulence_VapD/CRISPR_Cas2"/>
</dbReference>
<evidence type="ECO:0000313" key="4">
    <source>
        <dbReference type="Proteomes" id="UP000832034"/>
    </source>
</evidence>
<keyword evidence="2" id="KW-0378">Hydrolase</keyword>
<protein>
    <submittedName>
        <fullName evidence="3">VapD</fullName>
    </submittedName>
</protein>
<dbReference type="RefSeq" id="WP_019959552.1">
    <property type="nucleotide sequence ID" value="NZ_CP091514.1"/>
</dbReference>
<reference evidence="3" key="2">
    <citation type="journal article" date="2022" name="Res Sq">
        <title>Evolution of multicellular longitudinally dividing oral cavity symbionts (Neisseriaceae).</title>
        <authorList>
            <person name="Nyongesa S."/>
            <person name="Weber P."/>
            <person name="Bernet E."/>
            <person name="Pullido F."/>
            <person name="Nieckarz M."/>
            <person name="Delaby M."/>
            <person name="Nieves C."/>
            <person name="Viehboeck T."/>
            <person name="Krause N."/>
            <person name="Rivera-Millot A."/>
            <person name="Nakamura A."/>
            <person name="Vischer N."/>
            <person name="VanNieuwenhze M."/>
            <person name="Brun Y."/>
            <person name="Cava F."/>
            <person name="Bulgheresi S."/>
            <person name="Veyrier F."/>
        </authorList>
    </citation>
    <scope>NUCLEOTIDE SEQUENCE</scope>
    <source>
        <strain evidence="3">SAG 1488-6</strain>
        <plasmid evidence="3">p2Vster</plasmid>
    </source>
</reference>
<sequence length="149" mass="17005">MSKYIISFDLNNEILSQEYHVSSYNNAYANIKTILEKHGFKNLQGSVYIGNENVSEAHGTIAIQEITARYNWFSKAVSDIKFYRIESDLNAQFIVDGVEHAKRAFFNQIQLIKHNLAASGLTEEQIENIIGQQVFQLPNLVDIPLNKIK</sequence>
<evidence type="ECO:0000313" key="3">
    <source>
        <dbReference type="EMBL" id="UOO93767.1"/>
    </source>
</evidence>
<proteinExistence type="predicted"/>
<evidence type="ECO:0000256" key="1">
    <source>
        <dbReference type="ARBA" id="ARBA00022722"/>
    </source>
</evidence>
<dbReference type="Proteomes" id="UP000832034">
    <property type="component" value="Plasmid p2Vster"/>
</dbReference>
<keyword evidence="4" id="KW-1185">Reference proteome</keyword>
<geneLocation type="plasmid" evidence="3 4">
    <name>p2Vster</name>
</geneLocation>
<dbReference type="Gene3D" id="3.30.70.240">
    <property type="match status" value="1"/>
</dbReference>
<keyword evidence="1" id="KW-0540">Nuclease</keyword>
<organism evidence="3 4">
    <name type="scientific">Vitreoscilla stercoraria</name>
    <dbReference type="NCBI Taxonomy" id="61"/>
    <lineage>
        <taxon>Bacteria</taxon>
        <taxon>Pseudomonadati</taxon>
        <taxon>Pseudomonadota</taxon>
        <taxon>Betaproteobacteria</taxon>
        <taxon>Neisseriales</taxon>
        <taxon>Neisseriaceae</taxon>
        <taxon>Vitreoscilla</taxon>
    </lineage>
</organism>